<evidence type="ECO:0000313" key="1">
    <source>
        <dbReference type="EMBL" id="MFD1863831.1"/>
    </source>
</evidence>
<dbReference type="RefSeq" id="WP_377340294.1">
    <property type="nucleotide sequence ID" value="NZ_JBHUFW010000011.1"/>
</dbReference>
<reference evidence="2" key="1">
    <citation type="journal article" date="2019" name="Int. J. Syst. Evol. Microbiol.">
        <title>The Global Catalogue of Microorganisms (GCM) 10K type strain sequencing project: providing services to taxonomists for standard genome sequencing and annotation.</title>
        <authorList>
            <consortium name="The Broad Institute Genomics Platform"/>
            <consortium name="The Broad Institute Genome Sequencing Center for Infectious Disease"/>
            <person name="Wu L."/>
            <person name="Ma J."/>
        </authorList>
    </citation>
    <scope>NUCLEOTIDE SEQUENCE [LARGE SCALE GENOMIC DNA]</scope>
    <source>
        <strain evidence="2">CGMCC 1.15475</strain>
    </source>
</reference>
<comment type="caution">
    <text evidence="1">The sequence shown here is derived from an EMBL/GenBank/DDBJ whole genome shotgun (WGS) entry which is preliminary data.</text>
</comment>
<accession>A0ABW4QJN6</accession>
<dbReference type="InterPro" id="IPR043519">
    <property type="entry name" value="NT_sf"/>
</dbReference>
<dbReference type="Pfam" id="PF04439">
    <property type="entry name" value="Adenyl_transf"/>
    <property type="match status" value="1"/>
</dbReference>
<sequence>MKAGETMLAQEKAVQQICESLKGDPRVKAVFLKGSMGRGEHDEHSDIDLYCLVDRKGLDSFLSERFRHLSAYREIIFMDDIFIVAPQLIAVFDDFLHIDLFTVTADTFTGKDFYKVLFDPEGILEGFAETQGLELTPSEYRDHINDIAWFLFQYKKAAARGNSLWAVKMLSNSMEHLARALLYRYAPGRAQLGLKALQSDLPEAQYSQAEAIADVMTPEGHHKAAVMLCGFISQELGWMMDHVKDGSQIERLMKEMLAIYSDGNVSQEEGGEAK</sequence>
<dbReference type="InterPro" id="IPR007530">
    <property type="entry name" value="Aminoglycoside_adenylylTfrase"/>
</dbReference>
<keyword evidence="2" id="KW-1185">Reference proteome</keyword>
<dbReference type="SUPFAM" id="SSF81301">
    <property type="entry name" value="Nucleotidyltransferase"/>
    <property type="match status" value="1"/>
</dbReference>
<proteinExistence type="predicted"/>
<dbReference type="EMBL" id="JBHUFW010000011">
    <property type="protein sequence ID" value="MFD1863831.1"/>
    <property type="molecule type" value="Genomic_DNA"/>
</dbReference>
<protein>
    <submittedName>
        <fullName evidence="1">Aminoglycoside 6-adenylyltransferase</fullName>
    </submittedName>
</protein>
<name>A0ABW4QJN6_9BACL</name>
<dbReference type="Proteomes" id="UP001597273">
    <property type="component" value="Unassembled WGS sequence"/>
</dbReference>
<dbReference type="Gene3D" id="3.30.460.10">
    <property type="entry name" value="Beta Polymerase, domain 2"/>
    <property type="match status" value="1"/>
</dbReference>
<organism evidence="1 2">
    <name type="scientific">Planococcus chinensis</name>
    <dbReference type="NCBI Taxonomy" id="272917"/>
    <lineage>
        <taxon>Bacteria</taxon>
        <taxon>Bacillati</taxon>
        <taxon>Bacillota</taxon>
        <taxon>Bacilli</taxon>
        <taxon>Bacillales</taxon>
        <taxon>Caryophanaceae</taxon>
        <taxon>Planococcus</taxon>
    </lineage>
</organism>
<evidence type="ECO:0000313" key="2">
    <source>
        <dbReference type="Proteomes" id="UP001597273"/>
    </source>
</evidence>
<gene>
    <name evidence="1" type="ORF">ACFSDB_13055</name>
</gene>
<dbReference type="CDD" id="cd05403">
    <property type="entry name" value="NT_KNTase_like"/>
    <property type="match status" value="1"/>
</dbReference>